<evidence type="ECO:0000256" key="4">
    <source>
        <dbReference type="SAM" id="MobiDB-lite"/>
    </source>
</evidence>
<reference evidence="5" key="3">
    <citation type="submission" date="2022-01" db="UniProtKB">
        <authorList>
            <consortium name="EnsemblPlants"/>
        </authorList>
    </citation>
    <scope>IDENTIFICATION</scope>
    <source>
        <strain evidence="5">subsp. vulgare</strain>
    </source>
</reference>
<evidence type="ECO:0000256" key="3">
    <source>
        <dbReference type="ARBA" id="ARBA00023242"/>
    </source>
</evidence>
<evidence type="ECO:0008006" key="7">
    <source>
        <dbReference type="Google" id="ProtNLM"/>
    </source>
</evidence>
<evidence type="ECO:0000256" key="1">
    <source>
        <dbReference type="ARBA" id="ARBA00023015"/>
    </source>
</evidence>
<dbReference type="Gene3D" id="1.10.10.60">
    <property type="entry name" value="Homeodomain-like"/>
    <property type="match status" value="1"/>
</dbReference>
<reference evidence="6" key="1">
    <citation type="journal article" date="2012" name="Nature">
        <title>A physical, genetic and functional sequence assembly of the barley genome.</title>
        <authorList>
            <consortium name="The International Barley Genome Sequencing Consortium"/>
            <person name="Mayer K.F."/>
            <person name="Waugh R."/>
            <person name="Brown J.W."/>
            <person name="Schulman A."/>
            <person name="Langridge P."/>
            <person name="Platzer M."/>
            <person name="Fincher G.B."/>
            <person name="Muehlbauer G.J."/>
            <person name="Sato K."/>
            <person name="Close T.J."/>
            <person name="Wise R.P."/>
            <person name="Stein N."/>
        </authorList>
    </citation>
    <scope>NUCLEOTIDE SEQUENCE [LARGE SCALE GENOMIC DNA]</scope>
    <source>
        <strain evidence="6">cv. Morex</strain>
    </source>
</reference>
<protein>
    <recommendedName>
        <fullName evidence="7">Myb-like domain-containing protein</fullName>
    </recommendedName>
</protein>
<name>A0A8I6WLA1_HORVV</name>
<evidence type="ECO:0000256" key="2">
    <source>
        <dbReference type="ARBA" id="ARBA00023163"/>
    </source>
</evidence>
<reference evidence="5" key="2">
    <citation type="submission" date="2020-10" db="EMBL/GenBank/DDBJ databases">
        <authorList>
            <person name="Scholz U."/>
            <person name="Mascher M."/>
            <person name="Fiebig A."/>
        </authorList>
    </citation>
    <scope>NUCLEOTIDE SEQUENCE [LARGE SCALE GENOMIC DNA]</scope>
    <source>
        <strain evidence="5">cv. Morex</strain>
    </source>
</reference>
<dbReference type="EnsemblPlants" id="HORVU.MOREX.r3.2HG0213420.1">
    <property type="protein sequence ID" value="HORVU.MOREX.r3.2HG0213420.1.CDS1"/>
    <property type="gene ID" value="HORVU.MOREX.r3.2HG0213420"/>
</dbReference>
<evidence type="ECO:0000313" key="6">
    <source>
        <dbReference type="Proteomes" id="UP000011116"/>
    </source>
</evidence>
<feature type="region of interest" description="Disordered" evidence="4">
    <location>
        <begin position="96"/>
        <end position="119"/>
    </location>
</feature>
<dbReference type="Gramene" id="HORVU.MOREX.r3.2HG0213420.1">
    <property type="protein sequence ID" value="HORVU.MOREX.r3.2HG0213420.1.CDS1"/>
    <property type="gene ID" value="HORVU.MOREX.r3.2HG0213420"/>
</dbReference>
<dbReference type="SUPFAM" id="SSF46689">
    <property type="entry name" value="Homeodomain-like"/>
    <property type="match status" value="1"/>
</dbReference>
<dbReference type="InterPro" id="IPR001005">
    <property type="entry name" value="SANT/Myb"/>
</dbReference>
<dbReference type="InterPro" id="IPR044636">
    <property type="entry name" value="RADIALIS-like"/>
</dbReference>
<dbReference type="InterPro" id="IPR009057">
    <property type="entry name" value="Homeodomain-like_sf"/>
</dbReference>
<keyword evidence="2" id="KW-0804">Transcription</keyword>
<accession>A0A8I6WLA1</accession>
<dbReference type="SMR" id="A0A8I6WLA1"/>
<evidence type="ECO:0000313" key="5">
    <source>
        <dbReference type="EnsemblPlants" id="HORVU.MOREX.r3.2HG0213420.1.CDS1"/>
    </source>
</evidence>
<keyword evidence="6" id="KW-1185">Reference proteome</keyword>
<keyword evidence="3" id="KW-0539">Nucleus</keyword>
<dbReference type="GO" id="GO:0003700">
    <property type="term" value="F:DNA-binding transcription factor activity"/>
    <property type="evidence" value="ECO:0007669"/>
    <property type="project" value="InterPro"/>
</dbReference>
<sequence length="119" mass="13300">MGPQGWTLEKDKALDNVVVFVDLMEGEAIWTKIAKVVGGKTTKVVKRHYELLVEDVDAIDACECLFPMYSDSETTEERGSNEKNCGGKVVRGQGRYRQKGLSKSVEHEHRKGSSWRGIA</sequence>
<dbReference type="AlphaFoldDB" id="A0A8I6WLA1"/>
<keyword evidence="1" id="KW-0805">Transcription regulation</keyword>
<proteinExistence type="predicted"/>
<dbReference type="Proteomes" id="UP000011116">
    <property type="component" value="Chromosome 2H"/>
</dbReference>
<dbReference type="PANTHER" id="PTHR43952">
    <property type="entry name" value="MYB FAMILY TRANSCRIPTION FACTOR-RELATED"/>
    <property type="match status" value="1"/>
</dbReference>
<organism evidence="5 6">
    <name type="scientific">Hordeum vulgare subsp. vulgare</name>
    <name type="common">Domesticated barley</name>
    <dbReference type="NCBI Taxonomy" id="112509"/>
    <lineage>
        <taxon>Eukaryota</taxon>
        <taxon>Viridiplantae</taxon>
        <taxon>Streptophyta</taxon>
        <taxon>Embryophyta</taxon>
        <taxon>Tracheophyta</taxon>
        <taxon>Spermatophyta</taxon>
        <taxon>Magnoliopsida</taxon>
        <taxon>Liliopsida</taxon>
        <taxon>Poales</taxon>
        <taxon>Poaceae</taxon>
        <taxon>BOP clade</taxon>
        <taxon>Pooideae</taxon>
        <taxon>Triticodae</taxon>
        <taxon>Triticeae</taxon>
        <taxon>Hordeinae</taxon>
        <taxon>Hordeum</taxon>
    </lineage>
</organism>
<dbReference type="CDD" id="cd00167">
    <property type="entry name" value="SANT"/>
    <property type="match status" value="1"/>
</dbReference>
<dbReference type="PANTHER" id="PTHR43952:SF75">
    <property type="entry name" value="PROTEIN RADIALIS-LIKE 6"/>
    <property type="match status" value="1"/>
</dbReference>